<name>A0A0F9USP1_9ZZZZ</name>
<dbReference type="AlphaFoldDB" id="A0A0F9USP1"/>
<proteinExistence type="predicted"/>
<reference evidence="1" key="1">
    <citation type="journal article" date="2015" name="Nature">
        <title>Complex archaea that bridge the gap between prokaryotes and eukaryotes.</title>
        <authorList>
            <person name="Spang A."/>
            <person name="Saw J.H."/>
            <person name="Jorgensen S.L."/>
            <person name="Zaremba-Niedzwiedzka K."/>
            <person name="Martijn J."/>
            <person name="Lind A.E."/>
            <person name="van Eijk R."/>
            <person name="Schleper C."/>
            <person name="Guy L."/>
            <person name="Ettema T.J."/>
        </authorList>
    </citation>
    <scope>NUCLEOTIDE SEQUENCE</scope>
</reference>
<sequence length="60" mass="6502">MKHTLTFSVTVTVDADNADALTNAEMELVAELNSAIEELSDDAESPVIVIDHDVERVTSE</sequence>
<gene>
    <name evidence="1" type="ORF">LCGC14_0170590</name>
</gene>
<evidence type="ECO:0000313" key="1">
    <source>
        <dbReference type="EMBL" id="KKN96130.1"/>
    </source>
</evidence>
<accession>A0A0F9USP1</accession>
<comment type="caution">
    <text evidence="1">The sequence shown here is derived from an EMBL/GenBank/DDBJ whole genome shotgun (WGS) entry which is preliminary data.</text>
</comment>
<protein>
    <submittedName>
        <fullName evidence="1">Uncharacterized protein</fullName>
    </submittedName>
</protein>
<dbReference type="EMBL" id="LAZR01000066">
    <property type="protein sequence ID" value="KKN96130.1"/>
    <property type="molecule type" value="Genomic_DNA"/>
</dbReference>
<organism evidence="1">
    <name type="scientific">marine sediment metagenome</name>
    <dbReference type="NCBI Taxonomy" id="412755"/>
    <lineage>
        <taxon>unclassified sequences</taxon>
        <taxon>metagenomes</taxon>
        <taxon>ecological metagenomes</taxon>
    </lineage>
</organism>